<dbReference type="InterPro" id="IPR052922">
    <property type="entry name" value="Cytidylate_Kinase-2"/>
</dbReference>
<dbReference type="SUPFAM" id="SSF52540">
    <property type="entry name" value="P-loop containing nucleoside triphosphate hydrolases"/>
    <property type="match status" value="1"/>
</dbReference>
<dbReference type="Gene3D" id="3.40.50.300">
    <property type="entry name" value="P-loop containing nucleotide triphosphate hydrolases"/>
    <property type="match status" value="1"/>
</dbReference>
<protein>
    <recommendedName>
        <fullName evidence="3">P-loop containing nucleoside triphosphate hydrolase protein</fullName>
    </recommendedName>
</protein>
<name>A0A1Y2B0N3_9FUNG</name>
<proteinExistence type="predicted"/>
<dbReference type="EMBL" id="MCGO01000095">
    <property type="protein sequence ID" value="ORY28381.1"/>
    <property type="molecule type" value="Genomic_DNA"/>
</dbReference>
<keyword evidence="2" id="KW-1185">Reference proteome</keyword>
<dbReference type="AlphaFoldDB" id="A0A1Y2B0N3"/>
<dbReference type="PANTHER" id="PTHR37816:SF1">
    <property type="entry name" value="TOXIN"/>
    <property type="match status" value="1"/>
</dbReference>
<reference evidence="1 2" key="1">
    <citation type="submission" date="2016-07" db="EMBL/GenBank/DDBJ databases">
        <title>Pervasive Adenine N6-methylation of Active Genes in Fungi.</title>
        <authorList>
            <consortium name="DOE Joint Genome Institute"/>
            <person name="Mondo S.J."/>
            <person name="Dannebaum R.O."/>
            <person name="Kuo R.C."/>
            <person name="Labutti K."/>
            <person name="Haridas S."/>
            <person name="Kuo A."/>
            <person name="Salamov A."/>
            <person name="Ahrendt S.R."/>
            <person name="Lipzen A."/>
            <person name="Sullivan W."/>
            <person name="Andreopoulos W.B."/>
            <person name="Clum A."/>
            <person name="Lindquist E."/>
            <person name="Daum C."/>
            <person name="Ramamoorthy G.K."/>
            <person name="Gryganskyi A."/>
            <person name="Culley D."/>
            <person name="Magnuson J.K."/>
            <person name="James T.Y."/>
            <person name="O'Malley M.A."/>
            <person name="Stajich J.E."/>
            <person name="Spatafora J.W."/>
            <person name="Visel A."/>
            <person name="Grigoriev I.V."/>
        </authorList>
    </citation>
    <scope>NUCLEOTIDE SEQUENCE [LARGE SCALE GENOMIC DNA]</scope>
    <source>
        <strain evidence="1 2">JEL800</strain>
    </source>
</reference>
<dbReference type="Proteomes" id="UP000193642">
    <property type="component" value="Unassembled WGS sequence"/>
</dbReference>
<evidence type="ECO:0000313" key="2">
    <source>
        <dbReference type="Proteomes" id="UP000193642"/>
    </source>
</evidence>
<dbReference type="OrthoDB" id="2093003at2759"/>
<organism evidence="1 2">
    <name type="scientific">Rhizoclosmatium globosum</name>
    <dbReference type="NCBI Taxonomy" id="329046"/>
    <lineage>
        <taxon>Eukaryota</taxon>
        <taxon>Fungi</taxon>
        <taxon>Fungi incertae sedis</taxon>
        <taxon>Chytridiomycota</taxon>
        <taxon>Chytridiomycota incertae sedis</taxon>
        <taxon>Chytridiomycetes</taxon>
        <taxon>Chytridiales</taxon>
        <taxon>Chytriomycetaceae</taxon>
        <taxon>Rhizoclosmatium</taxon>
    </lineage>
</organism>
<evidence type="ECO:0000313" key="1">
    <source>
        <dbReference type="EMBL" id="ORY28381.1"/>
    </source>
</evidence>
<dbReference type="PANTHER" id="PTHR37816">
    <property type="entry name" value="YALI0E33011P"/>
    <property type="match status" value="1"/>
</dbReference>
<comment type="caution">
    <text evidence="1">The sequence shown here is derived from an EMBL/GenBank/DDBJ whole genome shotgun (WGS) entry which is preliminary data.</text>
</comment>
<evidence type="ECO:0008006" key="3">
    <source>
        <dbReference type="Google" id="ProtNLM"/>
    </source>
</evidence>
<gene>
    <name evidence="1" type="ORF">BCR33DRAFT_725086</name>
</gene>
<accession>A0A1Y2B0N3</accession>
<dbReference type="InterPro" id="IPR027417">
    <property type="entry name" value="P-loop_NTPase"/>
</dbReference>
<sequence length="208" mass="24553">MIPALADLPHPARIRIVGLSGSGKSTLGRMLGQRLGIAHLEEDSFHFTGTNFTLKDKAEVTAEALRFTAEHSVTGFVTDGFWKDVHDVFLPQINVVIELKYPLYIILWRLFWRTFWRCWTGEKLWGTEIQETFWTAVQVWDYDNIFGHMLRQWYASKYQGDEKGKLRETWLREGWPKNEMIDDDSVWKGDRYLIRFNHPSELEDWLNV</sequence>